<reference evidence="2" key="1">
    <citation type="submission" date="2018-10" db="EMBL/GenBank/DDBJ databases">
        <title>Effector identification in a new, highly contiguous assembly of the strawberry crown rot pathogen Phytophthora cactorum.</title>
        <authorList>
            <person name="Armitage A.D."/>
            <person name="Nellist C.F."/>
            <person name="Bates H."/>
            <person name="Vickerstaff R.J."/>
            <person name="Harrison R.J."/>
        </authorList>
    </citation>
    <scope>NUCLEOTIDE SEQUENCE</scope>
    <source>
        <strain evidence="2">4040</strain>
    </source>
</reference>
<evidence type="ECO:0000313" key="2">
    <source>
        <dbReference type="EMBL" id="KAG2931813.1"/>
    </source>
</evidence>
<dbReference type="AlphaFoldDB" id="A0A8T1KF05"/>
<comment type="caution">
    <text evidence="2">The sequence shown here is derived from an EMBL/GenBank/DDBJ whole genome shotgun (WGS) entry which is preliminary data.</text>
</comment>
<accession>A0A8T1KF05</accession>
<protein>
    <submittedName>
        <fullName evidence="2">Uncharacterized protein</fullName>
    </submittedName>
</protein>
<evidence type="ECO:0000256" key="1">
    <source>
        <dbReference type="SAM" id="MobiDB-lite"/>
    </source>
</evidence>
<proteinExistence type="predicted"/>
<dbReference type="Proteomes" id="UP000736787">
    <property type="component" value="Unassembled WGS sequence"/>
</dbReference>
<dbReference type="EMBL" id="RCMK01000387">
    <property type="protein sequence ID" value="KAG2931813.1"/>
    <property type="molecule type" value="Genomic_DNA"/>
</dbReference>
<organism evidence="2 3">
    <name type="scientific">Phytophthora cactorum</name>
    <dbReference type="NCBI Taxonomy" id="29920"/>
    <lineage>
        <taxon>Eukaryota</taxon>
        <taxon>Sar</taxon>
        <taxon>Stramenopiles</taxon>
        <taxon>Oomycota</taxon>
        <taxon>Peronosporomycetes</taxon>
        <taxon>Peronosporales</taxon>
        <taxon>Peronosporaceae</taxon>
        <taxon>Phytophthora</taxon>
    </lineage>
</organism>
<feature type="region of interest" description="Disordered" evidence="1">
    <location>
        <begin position="33"/>
        <end position="60"/>
    </location>
</feature>
<evidence type="ECO:0000313" key="3">
    <source>
        <dbReference type="Proteomes" id="UP000736787"/>
    </source>
</evidence>
<gene>
    <name evidence="2" type="ORF">PC117_g13327</name>
</gene>
<sequence length="82" mass="8317">MDGPVHKSGFTISAQATSAAEVRKSELLVVAEDTSASSAGVQKKFSGSQKSGTGSGKAKGTSVVVRSLLSSIIVRVDQHVTA</sequence>
<feature type="compositionally biased region" description="Low complexity" evidence="1">
    <location>
        <begin position="42"/>
        <end position="60"/>
    </location>
</feature>
<name>A0A8T1KF05_9STRA</name>